<dbReference type="NCBIfam" id="NF041512">
    <property type="entry name" value="PA2817_fam"/>
    <property type="match status" value="1"/>
</dbReference>
<dbReference type="InterPro" id="IPR048156">
    <property type="entry name" value="PA2817-like"/>
</dbReference>
<dbReference type="OrthoDB" id="6088965at2"/>
<dbReference type="RefSeq" id="WP_054340242.1">
    <property type="nucleotide sequence ID" value="NZ_FTOE01000005.1"/>
</dbReference>
<evidence type="ECO:0000313" key="2">
    <source>
        <dbReference type="Proteomes" id="UP000185999"/>
    </source>
</evidence>
<evidence type="ECO:0000313" key="1">
    <source>
        <dbReference type="EMBL" id="SIS81595.1"/>
    </source>
</evidence>
<dbReference type="AlphaFoldDB" id="A0A1N7M670"/>
<protein>
    <recommendedName>
        <fullName evidence="3">Dehydrogenase</fullName>
    </recommendedName>
</protein>
<proteinExistence type="predicted"/>
<gene>
    <name evidence="1" type="ORF">SAMN05421760_105207</name>
</gene>
<reference evidence="2" key="1">
    <citation type="submission" date="2017-01" db="EMBL/GenBank/DDBJ databases">
        <authorList>
            <person name="Varghese N."/>
            <person name="Submissions S."/>
        </authorList>
    </citation>
    <scope>NUCLEOTIDE SEQUENCE [LARGE SCALE GENOMIC DNA]</scope>
    <source>
        <strain evidence="2">DSM 22306</strain>
    </source>
</reference>
<organism evidence="1 2">
    <name type="scientific">Neptunomonas antarctica</name>
    <dbReference type="NCBI Taxonomy" id="619304"/>
    <lineage>
        <taxon>Bacteria</taxon>
        <taxon>Pseudomonadati</taxon>
        <taxon>Pseudomonadota</taxon>
        <taxon>Gammaproteobacteria</taxon>
        <taxon>Oceanospirillales</taxon>
        <taxon>Oceanospirillaceae</taxon>
        <taxon>Neptunomonas</taxon>
    </lineage>
</organism>
<name>A0A1N7M670_9GAMM</name>
<accession>A0A1N7M670</accession>
<dbReference type="STRING" id="619304.SAMN05421760_105207"/>
<dbReference type="EMBL" id="FTOE01000005">
    <property type="protein sequence ID" value="SIS81595.1"/>
    <property type="molecule type" value="Genomic_DNA"/>
</dbReference>
<keyword evidence="2" id="KW-1185">Reference proteome</keyword>
<dbReference type="Proteomes" id="UP000185999">
    <property type="component" value="Unassembled WGS sequence"/>
</dbReference>
<sequence length="133" mass="15579">MHNSYHQFHIELLKQTYNHILQFSPFCQDEMSAQDSEFLQRFNELISETTDVQASYIESGQALMTGWIRAYPELAPLMPRDLLFFFGGECLHFMPDDELQTFQELDEKRYAAEAKGDAFEYSRERAMALGLLH</sequence>
<evidence type="ECO:0008006" key="3">
    <source>
        <dbReference type="Google" id="ProtNLM"/>
    </source>
</evidence>